<dbReference type="RefSeq" id="WP_167183814.1">
    <property type="nucleotide sequence ID" value="NZ_JAAONZ010000004.1"/>
</dbReference>
<evidence type="ECO:0000256" key="3">
    <source>
        <dbReference type="ARBA" id="ARBA00023163"/>
    </source>
</evidence>
<keyword evidence="3" id="KW-0804">Transcription</keyword>
<dbReference type="Gene3D" id="3.30.450.40">
    <property type="match status" value="1"/>
</dbReference>
<dbReference type="InterPro" id="IPR003018">
    <property type="entry name" value="GAF"/>
</dbReference>
<accession>A0A9E5JTY7</accession>
<dbReference type="SUPFAM" id="SSF46689">
    <property type="entry name" value="Homeodomain-like"/>
    <property type="match status" value="1"/>
</dbReference>
<evidence type="ECO:0000256" key="1">
    <source>
        <dbReference type="ARBA" id="ARBA00023015"/>
    </source>
</evidence>
<dbReference type="GO" id="GO:0003700">
    <property type="term" value="F:DNA-binding transcription factor activity"/>
    <property type="evidence" value="ECO:0007669"/>
    <property type="project" value="InterPro"/>
</dbReference>
<dbReference type="PANTHER" id="PTHR47894">
    <property type="entry name" value="HTH-TYPE TRANSCRIPTIONAL REGULATOR GADX"/>
    <property type="match status" value="1"/>
</dbReference>
<dbReference type="PANTHER" id="PTHR47894:SF1">
    <property type="entry name" value="HTH-TYPE TRANSCRIPTIONAL REGULATOR VQSM"/>
    <property type="match status" value="1"/>
</dbReference>
<dbReference type="GO" id="GO:0005829">
    <property type="term" value="C:cytosol"/>
    <property type="evidence" value="ECO:0007669"/>
    <property type="project" value="TreeGrafter"/>
</dbReference>
<dbReference type="InterPro" id="IPR018060">
    <property type="entry name" value="HTH_AraC"/>
</dbReference>
<protein>
    <submittedName>
        <fullName evidence="5">Helix-turn-helix domain-containing protein</fullName>
    </submittedName>
</protein>
<evidence type="ECO:0000256" key="2">
    <source>
        <dbReference type="ARBA" id="ARBA00023125"/>
    </source>
</evidence>
<sequence>MVEQKELLVSASKAALEGNSPLSNDLVANNLQTMDGRLRCLLALLTDYYEGFLPHSEAYLNAGRLMFQADEALLLRLRFLQDDAVVEAHSGTKLSELDAIGKDSPWCSLAVEQKRTIFTDNSCVNSDAVSYTDLVVRGYLSSPVFVAGQLYGVLCFLKGESNQTGFTDEDIETIELMAKGVAKMIELQRVQPIDPEKLRAGFGADGVRTFEEYVQQARLPEVYGVPGRVVEVLQKRIGKCSLSIDFIAEEMNLSKRTLQRRLQQQRISFAQLRDQVRFHHSITYLVEQNMSIDSISASLDFSDRTSFTNAFKRWTGLSPSTFRKLFRDYA</sequence>
<dbReference type="SMART" id="SM00342">
    <property type="entry name" value="HTH_ARAC"/>
    <property type="match status" value="1"/>
</dbReference>
<dbReference type="Proteomes" id="UP000787472">
    <property type="component" value="Unassembled WGS sequence"/>
</dbReference>
<reference evidence="5" key="1">
    <citation type="submission" date="2020-03" db="EMBL/GenBank/DDBJ databases">
        <authorList>
            <person name="Guo F."/>
        </authorList>
    </citation>
    <scope>NUCLEOTIDE SEQUENCE</scope>
    <source>
        <strain evidence="5">JCM 30134</strain>
    </source>
</reference>
<dbReference type="SUPFAM" id="SSF55781">
    <property type="entry name" value="GAF domain-like"/>
    <property type="match status" value="1"/>
</dbReference>
<feature type="domain" description="HTH araC/xylS-type" evidence="4">
    <location>
        <begin position="227"/>
        <end position="325"/>
    </location>
</feature>
<evidence type="ECO:0000313" key="5">
    <source>
        <dbReference type="EMBL" id="NHO65254.1"/>
    </source>
</evidence>
<dbReference type="Gene3D" id="1.10.10.60">
    <property type="entry name" value="Homeodomain-like"/>
    <property type="match status" value="1"/>
</dbReference>
<evidence type="ECO:0000313" key="6">
    <source>
        <dbReference type="Proteomes" id="UP000787472"/>
    </source>
</evidence>
<dbReference type="Pfam" id="PF13185">
    <property type="entry name" value="GAF_2"/>
    <property type="match status" value="1"/>
</dbReference>
<gene>
    <name evidence="5" type="ORF">G8770_06830</name>
</gene>
<dbReference type="InterPro" id="IPR029016">
    <property type="entry name" value="GAF-like_dom_sf"/>
</dbReference>
<comment type="caution">
    <text evidence="5">The sequence shown here is derived from an EMBL/GenBank/DDBJ whole genome shotgun (WGS) entry which is preliminary data.</text>
</comment>
<dbReference type="EMBL" id="JAAONZ010000004">
    <property type="protein sequence ID" value="NHO65254.1"/>
    <property type="molecule type" value="Genomic_DNA"/>
</dbReference>
<organism evidence="5 6">
    <name type="scientific">Pseudomaricurvus hydrocarbonicus</name>
    <dbReference type="NCBI Taxonomy" id="1470433"/>
    <lineage>
        <taxon>Bacteria</taxon>
        <taxon>Pseudomonadati</taxon>
        <taxon>Pseudomonadota</taxon>
        <taxon>Gammaproteobacteria</taxon>
        <taxon>Cellvibrionales</taxon>
        <taxon>Cellvibrionaceae</taxon>
        <taxon>Pseudomaricurvus</taxon>
    </lineage>
</organism>
<dbReference type="GO" id="GO:0000976">
    <property type="term" value="F:transcription cis-regulatory region binding"/>
    <property type="evidence" value="ECO:0007669"/>
    <property type="project" value="TreeGrafter"/>
</dbReference>
<dbReference type="Pfam" id="PF12833">
    <property type="entry name" value="HTH_18"/>
    <property type="match status" value="1"/>
</dbReference>
<keyword evidence="1" id="KW-0805">Transcription regulation</keyword>
<dbReference type="InterPro" id="IPR009057">
    <property type="entry name" value="Homeodomain-like_sf"/>
</dbReference>
<dbReference type="AlphaFoldDB" id="A0A9E5JTY7"/>
<keyword evidence="2" id="KW-0238">DNA-binding</keyword>
<proteinExistence type="predicted"/>
<keyword evidence="6" id="KW-1185">Reference proteome</keyword>
<evidence type="ECO:0000259" key="4">
    <source>
        <dbReference type="PROSITE" id="PS01124"/>
    </source>
</evidence>
<name>A0A9E5JTY7_9GAMM</name>
<dbReference type="PROSITE" id="PS01124">
    <property type="entry name" value="HTH_ARAC_FAMILY_2"/>
    <property type="match status" value="1"/>
</dbReference>